<keyword evidence="6" id="KW-1185">Reference proteome</keyword>
<keyword evidence="3" id="KW-0804">Transcription</keyword>
<dbReference type="Pfam" id="PF00392">
    <property type="entry name" value="GntR"/>
    <property type="match status" value="1"/>
</dbReference>
<dbReference type="InterPro" id="IPR036390">
    <property type="entry name" value="WH_DNA-bd_sf"/>
</dbReference>
<dbReference type="SUPFAM" id="SSF64288">
    <property type="entry name" value="Chorismate lyase-like"/>
    <property type="match status" value="1"/>
</dbReference>
<dbReference type="PANTHER" id="PTHR44846:SF17">
    <property type="entry name" value="GNTR-FAMILY TRANSCRIPTIONAL REGULATOR"/>
    <property type="match status" value="1"/>
</dbReference>
<accession>A0A4R1JAH5</accession>
<evidence type="ECO:0000259" key="4">
    <source>
        <dbReference type="PROSITE" id="PS50949"/>
    </source>
</evidence>
<dbReference type="RefSeq" id="WP_131913563.1">
    <property type="nucleotide sequence ID" value="NZ_OU594967.1"/>
</dbReference>
<evidence type="ECO:0000313" key="6">
    <source>
        <dbReference type="Proteomes" id="UP000295565"/>
    </source>
</evidence>
<dbReference type="PANTHER" id="PTHR44846">
    <property type="entry name" value="MANNOSYL-D-GLYCERATE TRANSPORT/METABOLISM SYSTEM REPRESSOR MNGR-RELATED"/>
    <property type="match status" value="1"/>
</dbReference>
<dbReference type="Gene3D" id="1.10.10.10">
    <property type="entry name" value="Winged helix-like DNA-binding domain superfamily/Winged helix DNA-binding domain"/>
    <property type="match status" value="1"/>
</dbReference>
<protein>
    <submittedName>
        <fullName evidence="5">GntR family transcriptional regulator</fullName>
    </submittedName>
</protein>
<dbReference type="InterPro" id="IPR000524">
    <property type="entry name" value="Tscrpt_reg_HTH_GntR"/>
</dbReference>
<dbReference type="InterPro" id="IPR036388">
    <property type="entry name" value="WH-like_DNA-bd_sf"/>
</dbReference>
<feature type="domain" description="HTH gntR-type" evidence="4">
    <location>
        <begin position="7"/>
        <end position="75"/>
    </location>
</feature>
<comment type="caution">
    <text evidence="5">The sequence shown here is derived from an EMBL/GenBank/DDBJ whole genome shotgun (WGS) entry which is preliminary data.</text>
</comment>
<evidence type="ECO:0000256" key="1">
    <source>
        <dbReference type="ARBA" id="ARBA00023015"/>
    </source>
</evidence>
<dbReference type="GO" id="GO:0045892">
    <property type="term" value="P:negative regulation of DNA-templated transcription"/>
    <property type="evidence" value="ECO:0007669"/>
    <property type="project" value="TreeGrafter"/>
</dbReference>
<dbReference type="Proteomes" id="UP000295565">
    <property type="component" value="Unassembled WGS sequence"/>
</dbReference>
<name>A0A4R1JAH5_9GAMM</name>
<dbReference type="Pfam" id="PF07702">
    <property type="entry name" value="UTRA"/>
    <property type="match status" value="1"/>
</dbReference>
<dbReference type="GO" id="GO:0003677">
    <property type="term" value="F:DNA binding"/>
    <property type="evidence" value="ECO:0007669"/>
    <property type="project" value="UniProtKB-KW"/>
</dbReference>
<keyword evidence="1" id="KW-0805">Transcription regulation</keyword>
<evidence type="ECO:0000313" key="5">
    <source>
        <dbReference type="EMBL" id="TCK47099.1"/>
    </source>
</evidence>
<dbReference type="InterPro" id="IPR050679">
    <property type="entry name" value="Bact_HTH_transcr_reg"/>
</dbReference>
<dbReference type="AlphaFoldDB" id="A0A4R1JAH5"/>
<dbReference type="OrthoDB" id="6626198at2"/>
<keyword evidence="2" id="KW-0238">DNA-binding</keyword>
<dbReference type="Gene3D" id="3.40.1410.10">
    <property type="entry name" value="Chorismate lyase-like"/>
    <property type="match status" value="1"/>
</dbReference>
<dbReference type="SUPFAM" id="SSF46785">
    <property type="entry name" value="Winged helix' DNA-binding domain"/>
    <property type="match status" value="1"/>
</dbReference>
<dbReference type="SMART" id="SM00866">
    <property type="entry name" value="UTRA"/>
    <property type="match status" value="1"/>
</dbReference>
<dbReference type="PRINTS" id="PR00035">
    <property type="entry name" value="HTHGNTR"/>
</dbReference>
<reference evidence="5 6" key="1">
    <citation type="submission" date="2019-03" db="EMBL/GenBank/DDBJ databases">
        <title>Genomic Encyclopedia of Type Strains, Phase IV (KMG-IV): sequencing the most valuable type-strain genomes for metagenomic binning, comparative biology and taxonomic classification.</title>
        <authorList>
            <person name="Goeker M."/>
        </authorList>
    </citation>
    <scope>NUCLEOTIDE SEQUENCE [LARGE SCALE GENOMIC DNA]</scope>
    <source>
        <strain evidence="5 6">DSM 18577</strain>
    </source>
</reference>
<dbReference type="CDD" id="cd07377">
    <property type="entry name" value="WHTH_GntR"/>
    <property type="match status" value="1"/>
</dbReference>
<dbReference type="SMART" id="SM00345">
    <property type="entry name" value="HTH_GNTR"/>
    <property type="match status" value="1"/>
</dbReference>
<evidence type="ECO:0000256" key="3">
    <source>
        <dbReference type="ARBA" id="ARBA00023163"/>
    </source>
</evidence>
<sequence length="243" mass="27664">MKPKEQQSRVSIIQHGIIEFIKQANLSVDDRLPGETELTQRFGVSRSSVREALANLSQEGIIYKIQGKGTFLRTRPDSVNNGIDTLFSVTEAIKKHHAYPSTKRINLSTILPSQTVANKLNINKDEACYLIHRIRYADETVAVYNINTFPVRILGEGLEEVHLQGSLFQFLASRGHIVSHAQSKITPAILTRRDIPELTTEVGLFLMFEEVYFSTKGEIIGYTNDYYNNEMFDFSIIRNRIIE</sequence>
<proteinExistence type="predicted"/>
<gene>
    <name evidence="5" type="ORF">EV690_2794</name>
</gene>
<organism evidence="5 6">
    <name type="scientific">Celerinatantimonas diazotrophica</name>
    <dbReference type="NCBI Taxonomy" id="412034"/>
    <lineage>
        <taxon>Bacteria</taxon>
        <taxon>Pseudomonadati</taxon>
        <taxon>Pseudomonadota</taxon>
        <taxon>Gammaproteobacteria</taxon>
        <taxon>Celerinatantimonadaceae</taxon>
        <taxon>Celerinatantimonas</taxon>
    </lineage>
</organism>
<dbReference type="GO" id="GO:0003700">
    <property type="term" value="F:DNA-binding transcription factor activity"/>
    <property type="evidence" value="ECO:0007669"/>
    <property type="project" value="InterPro"/>
</dbReference>
<dbReference type="EMBL" id="SMGD01000015">
    <property type="protein sequence ID" value="TCK47099.1"/>
    <property type="molecule type" value="Genomic_DNA"/>
</dbReference>
<dbReference type="InterPro" id="IPR028978">
    <property type="entry name" value="Chorismate_lyase_/UTRA_dom_sf"/>
</dbReference>
<evidence type="ECO:0000256" key="2">
    <source>
        <dbReference type="ARBA" id="ARBA00023125"/>
    </source>
</evidence>
<dbReference type="PROSITE" id="PS50949">
    <property type="entry name" value="HTH_GNTR"/>
    <property type="match status" value="1"/>
</dbReference>
<dbReference type="InterPro" id="IPR011663">
    <property type="entry name" value="UTRA"/>
</dbReference>